<accession>G0P784</accession>
<dbReference type="Proteomes" id="UP000008068">
    <property type="component" value="Unassembled WGS sequence"/>
</dbReference>
<proteinExistence type="predicted"/>
<name>G0P784_CAEBE</name>
<feature type="chain" id="PRO_5003405947" evidence="1">
    <location>
        <begin position="24"/>
        <end position="182"/>
    </location>
</feature>
<dbReference type="EMBL" id="GL380109">
    <property type="protein sequence ID" value="EGT46850.1"/>
    <property type="molecule type" value="Genomic_DNA"/>
</dbReference>
<evidence type="ECO:0000256" key="1">
    <source>
        <dbReference type="SAM" id="SignalP"/>
    </source>
</evidence>
<keyword evidence="1" id="KW-0732">Signal</keyword>
<evidence type="ECO:0000313" key="2">
    <source>
        <dbReference type="EMBL" id="EGT46850.1"/>
    </source>
</evidence>
<sequence length="182" mass="20863">MLRNTLLITTLLFVFSGWKSVTCMTYKSLGECNNAFSSAVGWYPSLQKCDRYCSKTSLRLQVQKIVAGLNAAIIDLNHMNPNGTDRTSDYLLDEFKIIGHRIIGHYTREQLVNYWKLLPRGKSVLFACFPFAQVWTEHNVVGFLGKMFDPDFDYGKLVHIYFSVGENKLLMIDLDFLDAVFP</sequence>
<evidence type="ECO:0000313" key="3">
    <source>
        <dbReference type="Proteomes" id="UP000008068"/>
    </source>
</evidence>
<dbReference type="InParanoid" id="G0P784"/>
<reference evidence="3" key="1">
    <citation type="submission" date="2011-07" db="EMBL/GenBank/DDBJ databases">
        <authorList>
            <consortium name="Caenorhabditis brenneri Sequencing and Analysis Consortium"/>
            <person name="Wilson R.K."/>
        </authorList>
    </citation>
    <scope>NUCLEOTIDE SEQUENCE [LARGE SCALE GENOMIC DNA]</scope>
    <source>
        <strain evidence="3">PB2801</strain>
    </source>
</reference>
<gene>
    <name evidence="2" type="ORF">CAEBREN_20005</name>
</gene>
<keyword evidence="3" id="KW-1185">Reference proteome</keyword>
<dbReference type="AlphaFoldDB" id="G0P784"/>
<protein>
    <submittedName>
        <fullName evidence="2">Uncharacterized protein</fullName>
    </submittedName>
</protein>
<dbReference type="HOGENOM" id="CLU_1564283_0_0_1"/>
<feature type="signal peptide" evidence="1">
    <location>
        <begin position="1"/>
        <end position="23"/>
    </location>
</feature>
<organism evidence="3">
    <name type="scientific">Caenorhabditis brenneri</name>
    <name type="common">Nematode worm</name>
    <dbReference type="NCBI Taxonomy" id="135651"/>
    <lineage>
        <taxon>Eukaryota</taxon>
        <taxon>Metazoa</taxon>
        <taxon>Ecdysozoa</taxon>
        <taxon>Nematoda</taxon>
        <taxon>Chromadorea</taxon>
        <taxon>Rhabditida</taxon>
        <taxon>Rhabditina</taxon>
        <taxon>Rhabditomorpha</taxon>
        <taxon>Rhabditoidea</taxon>
        <taxon>Rhabditidae</taxon>
        <taxon>Peloderinae</taxon>
        <taxon>Caenorhabditis</taxon>
    </lineage>
</organism>